<accession>A0A031LUH1</accession>
<dbReference type="InterPro" id="IPR008792">
    <property type="entry name" value="PQQD"/>
</dbReference>
<dbReference type="InterPro" id="IPR041881">
    <property type="entry name" value="PqqD_sf"/>
</dbReference>
<protein>
    <submittedName>
        <fullName evidence="1">Pyrroloquinoline quinone biosynthesis protein</fullName>
    </submittedName>
</protein>
<comment type="caution">
    <text evidence="1">The sequence shown here is derived from an EMBL/GenBank/DDBJ whole genome shotgun (WGS) entry which is preliminary data.</text>
</comment>
<organism evidence="1 2">
    <name type="scientific">Candidatus Acidianus copahuensis</name>
    <dbReference type="NCBI Taxonomy" id="1160895"/>
    <lineage>
        <taxon>Archaea</taxon>
        <taxon>Thermoproteota</taxon>
        <taxon>Thermoprotei</taxon>
        <taxon>Sulfolobales</taxon>
        <taxon>Sulfolobaceae</taxon>
        <taxon>Acidianus</taxon>
    </lineage>
</organism>
<keyword evidence="2" id="KW-1185">Reference proteome</keyword>
<name>A0A031LUH1_9CREN</name>
<dbReference type="Proteomes" id="UP000024332">
    <property type="component" value="Unassembled WGS sequence"/>
</dbReference>
<dbReference type="STRING" id="1160895.CM19_02870"/>
<dbReference type="Gene3D" id="1.10.10.1150">
    <property type="entry name" value="Coenzyme PQQ synthesis protein D (PqqD)"/>
    <property type="match status" value="1"/>
</dbReference>
<evidence type="ECO:0000313" key="2">
    <source>
        <dbReference type="Proteomes" id="UP000024332"/>
    </source>
</evidence>
<gene>
    <name evidence="1" type="ORF">CM19_02870</name>
</gene>
<dbReference type="RefSeq" id="WP_048098897.1">
    <property type="nucleotide sequence ID" value="NZ_JFZT01000019.1"/>
</dbReference>
<dbReference type="EMBL" id="JFZT01000019">
    <property type="protein sequence ID" value="EZQ10793.1"/>
    <property type="molecule type" value="Genomic_DNA"/>
</dbReference>
<reference evidence="1 2" key="1">
    <citation type="submission" date="2014-03" db="EMBL/GenBank/DDBJ databases">
        <title>Draft genome sequence of the novel thermoacidophilic archaea Acidianus copahuensis ALE1 strain, isolated from Copahue volcanic area in Neuquen Argentina.</title>
        <authorList>
            <person name="Urbieta M.S."/>
            <person name="Rascovan N."/>
            <person name="Castro C."/>
            <person name="Revale S."/>
            <person name="Giaveno M.A."/>
            <person name="Vazquez M.P."/>
            <person name="Donati E.R."/>
        </authorList>
    </citation>
    <scope>NUCLEOTIDE SEQUENCE [LARGE SCALE GENOMIC DNA]</scope>
    <source>
        <strain evidence="1 2">ALE1</strain>
    </source>
</reference>
<sequence>MNFLDVKDRKPQKSGEFIDKAEEGDNYIIKLSEDKVYEVAPIAYYIWAMCDGEKTVNDIVEEVSKEANIEFDQLKDPIVQVLEQLQQATLITL</sequence>
<proteinExistence type="predicted"/>
<dbReference type="Pfam" id="PF05402">
    <property type="entry name" value="PqqD"/>
    <property type="match status" value="1"/>
</dbReference>
<evidence type="ECO:0000313" key="1">
    <source>
        <dbReference type="EMBL" id="EZQ10793.1"/>
    </source>
</evidence>
<dbReference type="OrthoDB" id="211309at2157"/>
<dbReference type="AlphaFoldDB" id="A0A031LUH1"/>